<keyword evidence="13" id="KW-1185">Reference proteome</keyword>
<dbReference type="PROSITE" id="PS50885">
    <property type="entry name" value="HAMP"/>
    <property type="match status" value="1"/>
</dbReference>
<dbReference type="CDD" id="cd11386">
    <property type="entry name" value="MCP_signal"/>
    <property type="match status" value="1"/>
</dbReference>
<evidence type="ECO:0000313" key="12">
    <source>
        <dbReference type="EMBL" id="MFC7060922.1"/>
    </source>
</evidence>
<keyword evidence="6 8" id="KW-0807">Transducer</keyword>
<dbReference type="Gene3D" id="1.10.287.950">
    <property type="entry name" value="Methyl-accepting chemotaxis protein"/>
    <property type="match status" value="1"/>
</dbReference>
<dbReference type="Gene3D" id="3.30.450.20">
    <property type="entry name" value="PAS domain"/>
    <property type="match status" value="1"/>
</dbReference>
<dbReference type="PANTHER" id="PTHR32089:SF112">
    <property type="entry name" value="LYSOZYME-LIKE PROTEIN-RELATED"/>
    <property type="match status" value="1"/>
</dbReference>
<dbReference type="SMART" id="SM00304">
    <property type="entry name" value="HAMP"/>
    <property type="match status" value="1"/>
</dbReference>
<evidence type="ECO:0000313" key="13">
    <source>
        <dbReference type="Proteomes" id="UP001596410"/>
    </source>
</evidence>
<dbReference type="Pfam" id="PF00015">
    <property type="entry name" value="MCPsignal"/>
    <property type="match status" value="1"/>
</dbReference>
<evidence type="ECO:0000256" key="3">
    <source>
        <dbReference type="ARBA" id="ARBA00022692"/>
    </source>
</evidence>
<dbReference type="InterPro" id="IPR004089">
    <property type="entry name" value="MCPsignal_dom"/>
</dbReference>
<dbReference type="PANTHER" id="PTHR32089">
    <property type="entry name" value="METHYL-ACCEPTING CHEMOTAXIS PROTEIN MCPB"/>
    <property type="match status" value="1"/>
</dbReference>
<keyword evidence="5 9" id="KW-0472">Membrane</keyword>
<evidence type="ECO:0000256" key="5">
    <source>
        <dbReference type="ARBA" id="ARBA00023136"/>
    </source>
</evidence>
<dbReference type="Proteomes" id="UP001596410">
    <property type="component" value="Unassembled WGS sequence"/>
</dbReference>
<feature type="domain" description="HAMP" evidence="11">
    <location>
        <begin position="226"/>
        <end position="279"/>
    </location>
</feature>
<dbReference type="PROSITE" id="PS50111">
    <property type="entry name" value="CHEMOTAXIS_TRANSDUC_2"/>
    <property type="match status" value="1"/>
</dbReference>
<keyword evidence="4 9" id="KW-1133">Transmembrane helix</keyword>
<accession>A0ABW2EI69</accession>
<dbReference type="CDD" id="cd06225">
    <property type="entry name" value="HAMP"/>
    <property type="match status" value="1"/>
</dbReference>
<dbReference type="InterPro" id="IPR033480">
    <property type="entry name" value="sCache_2"/>
</dbReference>
<evidence type="ECO:0000259" key="10">
    <source>
        <dbReference type="PROSITE" id="PS50111"/>
    </source>
</evidence>
<evidence type="ECO:0000256" key="2">
    <source>
        <dbReference type="ARBA" id="ARBA00022475"/>
    </source>
</evidence>
<dbReference type="Pfam" id="PF17200">
    <property type="entry name" value="sCache_2"/>
    <property type="match status" value="1"/>
</dbReference>
<gene>
    <name evidence="12" type="ORF">ACFQIC_03440</name>
</gene>
<reference evidence="13" key="1">
    <citation type="journal article" date="2019" name="Int. J. Syst. Evol. Microbiol.">
        <title>The Global Catalogue of Microorganisms (GCM) 10K type strain sequencing project: providing services to taxonomists for standard genome sequencing and annotation.</title>
        <authorList>
            <consortium name="The Broad Institute Genomics Platform"/>
            <consortium name="The Broad Institute Genome Sequencing Center for Infectious Disease"/>
            <person name="Wu L."/>
            <person name="Ma J."/>
        </authorList>
    </citation>
    <scope>NUCLEOTIDE SEQUENCE [LARGE SCALE GENOMIC DNA]</scope>
    <source>
        <strain evidence="13">CGMCC 4.1621</strain>
    </source>
</reference>
<name>A0ABW2EI69_9BACI</name>
<evidence type="ECO:0000259" key="11">
    <source>
        <dbReference type="PROSITE" id="PS50885"/>
    </source>
</evidence>
<dbReference type="RefSeq" id="WP_204708728.1">
    <property type="nucleotide sequence ID" value="NZ_JBHSZV010000010.1"/>
</dbReference>
<keyword evidence="2" id="KW-1003">Cell membrane</keyword>
<sequence>MKKFWNIKESIRGKIFLVSLILLAVPAIVIGLIGYQSSKASLDELGKTNLKNSVESALNMIEIANQNVEDGSMSLDEAQESVKVQLLGELNEDGTRPINPNIDLGENGYYFVLDEEGTELAHPLLEGENIWDSQDSNGVMVAQELIEKGTNGGGFTYFEWPLPNDSNTEAPKVSYSAQDSDWGWVVVSGTYMMDFNSGASQILYSLLITLGAALLIGVLIIWVFTGKLTKPIKELSQHSRQMANGDFIMEDLEITTKDEVGNLVHNFNTMKINLRELVRSVSESSEQVAAASQQLHANAEENSSAAEQVTIAIQDVAAGSDKQLENVNESSSSIHHISQDIQSISHHVKDLSTSSSEAANISESGEQLIQSALQQMEEINDNSDVTNRTIQVLDQKSGEIGSIVSLITDISEQTNLLALNAAIEAARAGEHGKGFAVVADEVRKLAEQSNKSASHIMELITDVQSKTKEAVESMNKGEGAVKKGVQTVHEAEEAFIKITNEVQQLSGGMQEINSSVQTITERSQNLVESVDIVKEISVQASEHSQHVAAATEEQNASVEEISSASETLAHEANKLQEQVSRFKF</sequence>
<feature type="transmembrane region" description="Helical" evidence="9">
    <location>
        <begin position="15"/>
        <end position="35"/>
    </location>
</feature>
<protein>
    <submittedName>
        <fullName evidence="12">Methyl-accepting chemotaxis protein</fullName>
    </submittedName>
</protein>
<dbReference type="SMART" id="SM01049">
    <property type="entry name" value="Cache_2"/>
    <property type="match status" value="1"/>
</dbReference>
<dbReference type="SMART" id="SM00283">
    <property type="entry name" value="MA"/>
    <property type="match status" value="1"/>
</dbReference>
<evidence type="ECO:0000256" key="8">
    <source>
        <dbReference type="PROSITE-ProRule" id="PRU00284"/>
    </source>
</evidence>
<comment type="subcellular location">
    <subcellularLocation>
        <location evidence="1">Cell membrane</location>
        <topology evidence="1">Multi-pass membrane protein</topology>
    </subcellularLocation>
</comment>
<dbReference type="EMBL" id="JBHSZV010000010">
    <property type="protein sequence ID" value="MFC7060922.1"/>
    <property type="molecule type" value="Genomic_DNA"/>
</dbReference>
<dbReference type="Gene3D" id="6.10.340.10">
    <property type="match status" value="1"/>
</dbReference>
<evidence type="ECO:0000256" key="9">
    <source>
        <dbReference type="SAM" id="Phobius"/>
    </source>
</evidence>
<feature type="transmembrane region" description="Helical" evidence="9">
    <location>
        <begin position="202"/>
        <end position="224"/>
    </location>
</feature>
<proteinExistence type="inferred from homology"/>
<feature type="domain" description="Methyl-accepting transducer" evidence="10">
    <location>
        <begin position="298"/>
        <end position="569"/>
    </location>
</feature>
<comment type="similarity">
    <text evidence="7">Belongs to the methyl-accepting chemotaxis (MCP) protein family.</text>
</comment>
<keyword evidence="3 9" id="KW-0812">Transmembrane</keyword>
<dbReference type="SUPFAM" id="SSF58104">
    <property type="entry name" value="Methyl-accepting chemotaxis protein (MCP) signaling domain"/>
    <property type="match status" value="1"/>
</dbReference>
<comment type="caution">
    <text evidence="12">The sequence shown here is derived from an EMBL/GenBank/DDBJ whole genome shotgun (WGS) entry which is preliminary data.</text>
</comment>
<evidence type="ECO:0000256" key="6">
    <source>
        <dbReference type="ARBA" id="ARBA00023224"/>
    </source>
</evidence>
<evidence type="ECO:0000256" key="1">
    <source>
        <dbReference type="ARBA" id="ARBA00004651"/>
    </source>
</evidence>
<dbReference type="Pfam" id="PF00672">
    <property type="entry name" value="HAMP"/>
    <property type="match status" value="1"/>
</dbReference>
<organism evidence="12 13">
    <name type="scientific">Halobacillus seohaensis</name>
    <dbReference type="NCBI Taxonomy" id="447421"/>
    <lineage>
        <taxon>Bacteria</taxon>
        <taxon>Bacillati</taxon>
        <taxon>Bacillota</taxon>
        <taxon>Bacilli</taxon>
        <taxon>Bacillales</taxon>
        <taxon>Bacillaceae</taxon>
        <taxon>Halobacillus</taxon>
    </lineage>
</organism>
<evidence type="ECO:0000256" key="4">
    <source>
        <dbReference type="ARBA" id="ARBA00022989"/>
    </source>
</evidence>
<dbReference type="CDD" id="cd18774">
    <property type="entry name" value="PDC2_HK_sensor"/>
    <property type="match status" value="1"/>
</dbReference>
<dbReference type="InterPro" id="IPR003660">
    <property type="entry name" value="HAMP_dom"/>
</dbReference>
<evidence type="ECO:0000256" key="7">
    <source>
        <dbReference type="ARBA" id="ARBA00029447"/>
    </source>
</evidence>